<feature type="transmembrane region" description="Helical" evidence="1">
    <location>
        <begin position="42"/>
        <end position="64"/>
    </location>
</feature>
<dbReference type="Proteomes" id="UP000176568">
    <property type="component" value="Unassembled WGS sequence"/>
</dbReference>
<evidence type="ECO:0000313" key="3">
    <source>
        <dbReference type="Proteomes" id="UP000176568"/>
    </source>
</evidence>
<comment type="caution">
    <text evidence="2">The sequence shown here is derived from an EMBL/GenBank/DDBJ whole genome shotgun (WGS) entry which is preliminary data.</text>
</comment>
<keyword evidence="1" id="KW-0472">Membrane</keyword>
<evidence type="ECO:0000256" key="1">
    <source>
        <dbReference type="SAM" id="Phobius"/>
    </source>
</evidence>
<proteinExistence type="predicted"/>
<gene>
    <name evidence="2" type="ORF">A2419_02490</name>
</gene>
<dbReference type="AlphaFoldDB" id="A0A1F4Y6H2"/>
<keyword evidence="1" id="KW-0812">Transmembrane</keyword>
<feature type="transmembrane region" description="Helical" evidence="1">
    <location>
        <begin position="76"/>
        <end position="96"/>
    </location>
</feature>
<sequence>MRRYTNFLAVLVVVSFALHALWEYSHVPLYTGYEQLGSGLPLILWATSGDVLYTLLITAFVFLCSDKVGPWRARQYAALGIGGFVIALLVEYKAMALHKWAYTAAMPIWLGVGISPIAQMALLVPLSVYISWRFTR</sequence>
<organism evidence="2 3">
    <name type="scientific">Candidatus Adlerbacteria bacterium RIFOXYC1_FULL_48_26</name>
    <dbReference type="NCBI Taxonomy" id="1797247"/>
    <lineage>
        <taxon>Bacteria</taxon>
        <taxon>Candidatus Adleribacteriota</taxon>
    </lineage>
</organism>
<feature type="transmembrane region" description="Helical" evidence="1">
    <location>
        <begin position="108"/>
        <end position="132"/>
    </location>
</feature>
<protein>
    <submittedName>
        <fullName evidence="2">Uncharacterized protein</fullName>
    </submittedName>
</protein>
<feature type="transmembrane region" description="Helical" evidence="1">
    <location>
        <begin position="7"/>
        <end position="22"/>
    </location>
</feature>
<dbReference type="EMBL" id="MEXB01000002">
    <property type="protein sequence ID" value="OGC88873.1"/>
    <property type="molecule type" value="Genomic_DNA"/>
</dbReference>
<keyword evidence="1" id="KW-1133">Transmembrane helix</keyword>
<dbReference type="STRING" id="1797247.A2419_02490"/>
<evidence type="ECO:0000313" key="2">
    <source>
        <dbReference type="EMBL" id="OGC88873.1"/>
    </source>
</evidence>
<reference evidence="2 3" key="1">
    <citation type="journal article" date="2016" name="Nat. Commun.">
        <title>Thousands of microbial genomes shed light on interconnected biogeochemical processes in an aquifer system.</title>
        <authorList>
            <person name="Anantharaman K."/>
            <person name="Brown C.T."/>
            <person name="Hug L.A."/>
            <person name="Sharon I."/>
            <person name="Castelle C.J."/>
            <person name="Probst A.J."/>
            <person name="Thomas B.C."/>
            <person name="Singh A."/>
            <person name="Wilkins M.J."/>
            <person name="Karaoz U."/>
            <person name="Brodie E.L."/>
            <person name="Williams K.H."/>
            <person name="Hubbard S.S."/>
            <person name="Banfield J.F."/>
        </authorList>
    </citation>
    <scope>NUCLEOTIDE SEQUENCE [LARGE SCALE GENOMIC DNA]</scope>
</reference>
<accession>A0A1F4Y6H2</accession>
<name>A0A1F4Y6H2_9BACT</name>